<proteinExistence type="predicted"/>
<gene>
    <name evidence="2" type="ORF">HMPREF0444_1066</name>
</gene>
<dbReference type="Proteomes" id="UP000005926">
    <property type="component" value="Unassembled WGS sequence"/>
</dbReference>
<evidence type="ECO:0000256" key="1">
    <source>
        <dbReference type="SAM" id="Phobius"/>
    </source>
</evidence>
<protein>
    <submittedName>
        <fullName evidence="2">Uncharacterized protein</fullName>
    </submittedName>
</protein>
<evidence type="ECO:0000313" key="2">
    <source>
        <dbReference type="EMBL" id="EEW36848.1"/>
    </source>
</evidence>
<name>C8NGM1_9LACT</name>
<dbReference type="AlphaFoldDB" id="C8NGM1"/>
<dbReference type="EMBL" id="ACKZ01000020">
    <property type="protein sequence ID" value="EEW36848.1"/>
    <property type="molecule type" value="Genomic_DNA"/>
</dbReference>
<keyword evidence="3" id="KW-1185">Reference proteome</keyword>
<sequence>MGEDIMNPKVKNWIRFVLMLVFFYVVILGHQMVGKEGVATMLVGLAGLLLLLWDYNRPYSKSMKR</sequence>
<feature type="transmembrane region" description="Helical" evidence="1">
    <location>
        <begin position="12"/>
        <end position="32"/>
    </location>
</feature>
<organism evidence="2 3">
    <name type="scientific">Granulicatella adiacens ATCC 49175</name>
    <dbReference type="NCBI Taxonomy" id="638301"/>
    <lineage>
        <taxon>Bacteria</taxon>
        <taxon>Bacillati</taxon>
        <taxon>Bacillota</taxon>
        <taxon>Bacilli</taxon>
        <taxon>Lactobacillales</taxon>
        <taxon>Carnobacteriaceae</taxon>
        <taxon>Granulicatella</taxon>
    </lineage>
</organism>
<keyword evidence="1" id="KW-1133">Transmembrane helix</keyword>
<dbReference type="InterPro" id="IPR054198">
    <property type="entry name" value="DUF6903"/>
</dbReference>
<comment type="caution">
    <text evidence="2">The sequence shown here is derived from an EMBL/GenBank/DDBJ whole genome shotgun (WGS) entry which is preliminary data.</text>
</comment>
<dbReference type="HOGENOM" id="CLU_207806_1_1_9"/>
<dbReference type="Pfam" id="PF21844">
    <property type="entry name" value="DUF6903"/>
    <property type="match status" value="1"/>
</dbReference>
<reference evidence="2 3" key="1">
    <citation type="submission" date="2009-08" db="EMBL/GenBank/DDBJ databases">
        <authorList>
            <person name="Muzny D."/>
            <person name="Qin X."/>
            <person name="Deng J."/>
            <person name="Jiang H."/>
            <person name="Liu Y."/>
            <person name="Qu J."/>
            <person name="Song X.-Z."/>
            <person name="Zhang L."/>
            <person name="Thornton R."/>
            <person name="Coyle M."/>
            <person name="Francisco L."/>
            <person name="Jackson L."/>
            <person name="Javaid M."/>
            <person name="Korchina V."/>
            <person name="Kovar C."/>
            <person name="Mata R."/>
            <person name="Mathew T."/>
            <person name="Ngo R."/>
            <person name="Nguyen L."/>
            <person name="Nguyen N."/>
            <person name="Okwuonu G."/>
            <person name="Ongeri F."/>
            <person name="Pham C."/>
            <person name="Simmons D."/>
            <person name="Wilczek-Boney K."/>
            <person name="Hale W."/>
            <person name="Jakkamsetti A."/>
            <person name="Pham P."/>
            <person name="Ruth R."/>
            <person name="San Lucas F."/>
            <person name="Warren J."/>
            <person name="Zhang J."/>
            <person name="Zhao Z."/>
            <person name="Zhou C."/>
            <person name="Zhu D."/>
            <person name="Lee S."/>
            <person name="Bess C."/>
            <person name="Blankenburg K."/>
            <person name="Forbes L."/>
            <person name="Fu Q."/>
            <person name="Gubbala S."/>
            <person name="Hirani K."/>
            <person name="Jayaseelan J.C."/>
            <person name="Lara F."/>
            <person name="Munidasa M."/>
            <person name="Palculict T."/>
            <person name="Patil S."/>
            <person name="Pu L.-L."/>
            <person name="Saada N."/>
            <person name="Tang L."/>
            <person name="Weissenberger G."/>
            <person name="Zhu Y."/>
            <person name="Hemphill L."/>
            <person name="Shang Y."/>
            <person name="Youmans B."/>
            <person name="Ayvaz T."/>
            <person name="Ross M."/>
            <person name="Santibanez J."/>
            <person name="Aqrawi P."/>
            <person name="Gross S."/>
            <person name="Joshi V."/>
            <person name="Fowler G."/>
            <person name="Nazareth L."/>
            <person name="Reid J."/>
            <person name="Worley K."/>
            <person name="Petrosino J."/>
            <person name="Highlander S."/>
            <person name="Gibbs R."/>
        </authorList>
    </citation>
    <scope>NUCLEOTIDE SEQUENCE [LARGE SCALE GENOMIC DNA]</scope>
    <source>
        <strain evidence="2 3">ATCC 49175</strain>
    </source>
</reference>
<evidence type="ECO:0000313" key="3">
    <source>
        <dbReference type="Proteomes" id="UP000005926"/>
    </source>
</evidence>
<dbReference type="STRING" id="638301.HMPREF0444_1066"/>
<accession>C8NGM1</accession>
<keyword evidence="1" id="KW-0472">Membrane</keyword>
<keyword evidence="1" id="KW-0812">Transmembrane</keyword>
<feature type="transmembrane region" description="Helical" evidence="1">
    <location>
        <begin position="38"/>
        <end position="55"/>
    </location>
</feature>